<dbReference type="RefSeq" id="WP_096399223.1">
    <property type="nucleotide sequence ID" value="NZ_AP017368.1"/>
</dbReference>
<feature type="coiled-coil region" evidence="15">
    <location>
        <begin position="52"/>
        <end position="79"/>
    </location>
</feature>
<dbReference type="GO" id="GO:0045259">
    <property type="term" value="C:proton-transporting ATP synthase complex"/>
    <property type="evidence" value="ECO:0007669"/>
    <property type="project" value="UniProtKB-KW"/>
</dbReference>
<evidence type="ECO:0000256" key="12">
    <source>
        <dbReference type="ARBA" id="ARBA00037847"/>
    </source>
</evidence>
<keyword evidence="17" id="KW-1185">Reference proteome</keyword>
<evidence type="ECO:0000256" key="1">
    <source>
        <dbReference type="ARBA" id="ARBA00005513"/>
    </source>
</evidence>
<dbReference type="EMBL" id="AP017368">
    <property type="protein sequence ID" value="BAV91678.1"/>
    <property type="molecule type" value="Genomic_DNA"/>
</dbReference>
<dbReference type="Proteomes" id="UP000242645">
    <property type="component" value="Chromosome"/>
</dbReference>
<dbReference type="Pfam" id="PF00430">
    <property type="entry name" value="ATP-synt_B"/>
    <property type="match status" value="1"/>
</dbReference>
<keyword evidence="7 13" id="KW-0406">Ion transport</keyword>
<evidence type="ECO:0000256" key="10">
    <source>
        <dbReference type="ARBA" id="ARBA00025198"/>
    </source>
</evidence>
<accession>A0A1J1DX58</accession>
<evidence type="ECO:0000256" key="7">
    <source>
        <dbReference type="ARBA" id="ARBA00023065"/>
    </source>
</evidence>
<evidence type="ECO:0000313" key="17">
    <source>
        <dbReference type="Proteomes" id="UP000242645"/>
    </source>
</evidence>
<keyword evidence="2 13" id="KW-0813">Transport</keyword>
<keyword evidence="5 13" id="KW-0375">Hydrogen ion transport</keyword>
<sequence length="139" mass="15174">MLDLNITLLFQLVNFFVAVFVLNILLIRPIRDIIKKRNDVIDGMAGEADNFESEAAQRLSAYEEELARARQAAGLARKEGRAGGAAEQQKIVGAAQQSARGILDEARRTVQAEAEATLKDLRARTAAVSAQLVDRLLKG</sequence>
<comment type="subcellular location">
    <subcellularLocation>
        <location evidence="13">Cell membrane</location>
        <topology evidence="13">Single-pass membrane protein</topology>
    </subcellularLocation>
    <subcellularLocation>
        <location evidence="12">Endomembrane system</location>
        <topology evidence="12">Single-pass membrane protein</topology>
    </subcellularLocation>
</comment>
<reference evidence="16 17" key="1">
    <citation type="journal article" date="2017" name="ISME J.">
        <title>Genome of 'Ca. Desulfovibrio trichonymphae', an H2-oxidizing bacterium in a tripartite symbiotic system within a protist cell in the termite gut.</title>
        <authorList>
            <person name="Kuwahara H."/>
            <person name="Yuki M."/>
            <person name="Izawa K."/>
            <person name="Ohkuma M."/>
            <person name="Hongoh Y."/>
        </authorList>
    </citation>
    <scope>NUCLEOTIDE SEQUENCE [LARGE SCALE GENOMIC DNA]</scope>
    <source>
        <strain evidence="16 17">Rs-N31</strain>
    </source>
</reference>
<evidence type="ECO:0000256" key="6">
    <source>
        <dbReference type="ARBA" id="ARBA00022989"/>
    </source>
</evidence>
<evidence type="ECO:0000256" key="13">
    <source>
        <dbReference type="HAMAP-Rule" id="MF_01398"/>
    </source>
</evidence>
<dbReference type="AlphaFoldDB" id="A0A1J1DX58"/>
<protein>
    <recommendedName>
        <fullName evidence="13">ATP synthase subunit b</fullName>
    </recommendedName>
    <alternativeName>
        <fullName evidence="13">ATP synthase F(0) sector subunit b</fullName>
    </alternativeName>
    <alternativeName>
        <fullName evidence="13">ATPase subunit I</fullName>
    </alternativeName>
    <alternativeName>
        <fullName evidence="13">F-type ATPase subunit b</fullName>
        <shortName evidence="13">F-ATPase subunit b</shortName>
    </alternativeName>
</protein>
<gene>
    <name evidence="16" type="primary">atpF1</name>
    <name evidence="13" type="synonym">atpF</name>
    <name evidence="16" type="ORF">RSDT_0166</name>
</gene>
<comment type="function">
    <text evidence="10 13">F(1)F(0) ATP synthase produces ATP from ADP in the presence of a proton or sodium gradient. F-type ATPases consist of two structural domains, F(1) containing the extramembraneous catalytic core and F(0) containing the membrane proton channel, linked together by a central stalk and a peripheral stalk. During catalysis, ATP synthesis in the catalytic domain of F(1) is coupled via a rotary mechanism of the central stalk subunits to proton translocation.</text>
</comment>
<proteinExistence type="inferred from homology"/>
<keyword evidence="9 13" id="KW-0066">ATP synthesis</keyword>
<dbReference type="GO" id="GO:0012505">
    <property type="term" value="C:endomembrane system"/>
    <property type="evidence" value="ECO:0007669"/>
    <property type="project" value="UniProtKB-SubCell"/>
</dbReference>
<keyword evidence="13" id="KW-1003">Cell membrane</keyword>
<keyword evidence="3 13" id="KW-0138">CF(0)</keyword>
<name>A0A1J1DX58_9BACT</name>
<dbReference type="GO" id="GO:0046961">
    <property type="term" value="F:proton-transporting ATPase activity, rotational mechanism"/>
    <property type="evidence" value="ECO:0007669"/>
    <property type="project" value="TreeGrafter"/>
</dbReference>
<dbReference type="InterPro" id="IPR002146">
    <property type="entry name" value="ATP_synth_b/b'su_bac/chlpt"/>
</dbReference>
<evidence type="ECO:0000256" key="2">
    <source>
        <dbReference type="ARBA" id="ARBA00022448"/>
    </source>
</evidence>
<keyword evidence="6 13" id="KW-1133">Transmembrane helix</keyword>
<keyword evidence="8 13" id="KW-0472">Membrane</keyword>
<comment type="subunit">
    <text evidence="13">F-type ATPases have 2 components, F(1) - the catalytic core - and F(0) - the membrane proton channel. F(1) has five subunits: alpha(3), beta(3), gamma(1), delta(1), epsilon(1). F(0) has three main subunits: a(1), b(2) and c(10-14). The alpha and beta chains form an alternating ring which encloses part of the gamma chain. F(1) is attached to F(0) by a central stalk formed by the gamma and epsilon chains, while a peripheral stalk is formed by the delta and b chains.</text>
</comment>
<comment type="similarity">
    <text evidence="1 13 14">Belongs to the ATPase B chain family.</text>
</comment>
<comment type="function">
    <text evidence="11">Component of the F(0) channel, it forms part of the peripheral stalk, linking F(1) to F(0). The b'-subunit is a diverged and duplicated form of b found in plants and photosynthetic bacteria.</text>
</comment>
<keyword evidence="15" id="KW-0175">Coiled coil</keyword>
<evidence type="ECO:0000256" key="5">
    <source>
        <dbReference type="ARBA" id="ARBA00022781"/>
    </source>
</evidence>
<dbReference type="CDD" id="cd06503">
    <property type="entry name" value="ATP-synt_Fo_b"/>
    <property type="match status" value="1"/>
</dbReference>
<dbReference type="PANTHER" id="PTHR33445">
    <property type="entry name" value="ATP SYNTHASE SUBUNIT B', CHLOROPLASTIC"/>
    <property type="match status" value="1"/>
</dbReference>
<evidence type="ECO:0000256" key="8">
    <source>
        <dbReference type="ARBA" id="ARBA00023136"/>
    </source>
</evidence>
<evidence type="ECO:0000313" key="16">
    <source>
        <dbReference type="EMBL" id="BAV91678.1"/>
    </source>
</evidence>
<evidence type="ECO:0000256" key="3">
    <source>
        <dbReference type="ARBA" id="ARBA00022547"/>
    </source>
</evidence>
<evidence type="ECO:0000256" key="15">
    <source>
        <dbReference type="SAM" id="Coils"/>
    </source>
</evidence>
<keyword evidence="4 13" id="KW-0812">Transmembrane</keyword>
<evidence type="ECO:0000256" key="4">
    <source>
        <dbReference type="ARBA" id="ARBA00022692"/>
    </source>
</evidence>
<evidence type="ECO:0000256" key="9">
    <source>
        <dbReference type="ARBA" id="ARBA00023310"/>
    </source>
</evidence>
<feature type="transmembrane region" description="Helical" evidence="13">
    <location>
        <begin position="6"/>
        <end position="27"/>
    </location>
</feature>
<dbReference type="HAMAP" id="MF_01398">
    <property type="entry name" value="ATP_synth_b_bprime"/>
    <property type="match status" value="1"/>
</dbReference>
<dbReference type="OrthoDB" id="9794968at2"/>
<organism evidence="16 17">
    <name type="scientific">Candidatus Desulfovibrio trichonymphae</name>
    <dbReference type="NCBI Taxonomy" id="1725232"/>
    <lineage>
        <taxon>Bacteria</taxon>
        <taxon>Pseudomonadati</taxon>
        <taxon>Thermodesulfobacteriota</taxon>
        <taxon>Desulfovibrionia</taxon>
        <taxon>Desulfovibrionales</taxon>
        <taxon>Desulfovibrionaceae</taxon>
        <taxon>Desulfovibrio</taxon>
    </lineage>
</organism>
<dbReference type="PANTHER" id="PTHR33445:SF2">
    <property type="entry name" value="ATP SYNTHASE SUBUNIT B', CHLOROPLASTIC"/>
    <property type="match status" value="1"/>
</dbReference>
<evidence type="ECO:0000256" key="11">
    <source>
        <dbReference type="ARBA" id="ARBA00025614"/>
    </source>
</evidence>
<dbReference type="GO" id="GO:0005886">
    <property type="term" value="C:plasma membrane"/>
    <property type="evidence" value="ECO:0007669"/>
    <property type="project" value="UniProtKB-SubCell"/>
</dbReference>
<dbReference type="KEGG" id="dtr:RSDT_0166"/>
<dbReference type="GO" id="GO:0046933">
    <property type="term" value="F:proton-transporting ATP synthase activity, rotational mechanism"/>
    <property type="evidence" value="ECO:0007669"/>
    <property type="project" value="UniProtKB-UniRule"/>
</dbReference>
<dbReference type="InterPro" id="IPR050059">
    <property type="entry name" value="ATP_synthase_B_chain"/>
</dbReference>
<evidence type="ECO:0000256" key="14">
    <source>
        <dbReference type="RuleBase" id="RU003848"/>
    </source>
</evidence>